<accession>A0A177WRP5</accession>
<gene>
    <name evidence="1" type="ORF">BDEG_25790</name>
</gene>
<reference evidence="1 2" key="1">
    <citation type="submission" date="2006-10" db="EMBL/GenBank/DDBJ databases">
        <title>The Genome Sequence of Batrachochytrium dendrobatidis JEL423.</title>
        <authorList>
            <consortium name="The Broad Institute Genome Sequencing Platform"/>
            <person name="Birren B."/>
            <person name="Lander E."/>
            <person name="Galagan J."/>
            <person name="Cuomo C."/>
            <person name="Devon K."/>
            <person name="Jaffe D."/>
            <person name="Butler J."/>
            <person name="Alvarez P."/>
            <person name="Gnerre S."/>
            <person name="Grabherr M."/>
            <person name="Kleber M."/>
            <person name="Mauceli E."/>
            <person name="Brockman W."/>
            <person name="Young S."/>
            <person name="LaButti K."/>
            <person name="Sykes S."/>
            <person name="DeCaprio D."/>
            <person name="Crawford M."/>
            <person name="Koehrsen M."/>
            <person name="Engels R."/>
            <person name="Montgomery P."/>
            <person name="Pearson M."/>
            <person name="Howarth C."/>
            <person name="Larson L."/>
            <person name="White J."/>
            <person name="O'Leary S."/>
            <person name="Kodira C."/>
            <person name="Zeng Q."/>
            <person name="Yandava C."/>
            <person name="Alvarado L."/>
            <person name="Longcore J."/>
            <person name="James T."/>
        </authorList>
    </citation>
    <scope>NUCLEOTIDE SEQUENCE [LARGE SCALE GENOMIC DNA]</scope>
    <source>
        <strain evidence="1 2">JEL423</strain>
    </source>
</reference>
<organism evidence="1 2">
    <name type="scientific">Batrachochytrium dendrobatidis (strain JEL423)</name>
    <dbReference type="NCBI Taxonomy" id="403673"/>
    <lineage>
        <taxon>Eukaryota</taxon>
        <taxon>Fungi</taxon>
        <taxon>Fungi incertae sedis</taxon>
        <taxon>Chytridiomycota</taxon>
        <taxon>Chytridiomycota incertae sedis</taxon>
        <taxon>Chytridiomycetes</taxon>
        <taxon>Rhizophydiales</taxon>
        <taxon>Rhizophydiales incertae sedis</taxon>
        <taxon>Batrachochytrium</taxon>
    </lineage>
</organism>
<dbReference type="AlphaFoldDB" id="A0A177WRP5"/>
<sequence length="112" mass="13261">MSEQLITWIRRVAALNDLDLEEELKLINKNSLNVFARVISHIHHPELDSHTYRNGTIKVLTRRITIYKSELSGKNRLMVHYQNICKLDNSLDKTWLPWKDDFQIKKNSMTTL</sequence>
<dbReference type="VEuPathDB" id="FungiDB:BDEG_25790"/>
<protein>
    <submittedName>
        <fullName evidence="1">Uncharacterized protein</fullName>
    </submittedName>
</protein>
<name>A0A177WRP5_BATDL</name>
<evidence type="ECO:0000313" key="1">
    <source>
        <dbReference type="EMBL" id="OAJ42325.1"/>
    </source>
</evidence>
<evidence type="ECO:0000313" key="2">
    <source>
        <dbReference type="Proteomes" id="UP000077115"/>
    </source>
</evidence>
<dbReference type="EMBL" id="DS022307">
    <property type="protein sequence ID" value="OAJ42325.1"/>
    <property type="molecule type" value="Genomic_DNA"/>
</dbReference>
<proteinExistence type="predicted"/>
<reference evidence="1 2" key="2">
    <citation type="submission" date="2016-05" db="EMBL/GenBank/DDBJ databases">
        <title>Lineage-specific infection strategies underlie the spectrum of fungal disease in amphibians.</title>
        <authorList>
            <person name="Cuomo C.A."/>
            <person name="Farrer R.A."/>
            <person name="James T."/>
            <person name="Longcore J."/>
            <person name="Birren B."/>
        </authorList>
    </citation>
    <scope>NUCLEOTIDE SEQUENCE [LARGE SCALE GENOMIC DNA]</scope>
    <source>
        <strain evidence="1 2">JEL423</strain>
    </source>
</reference>
<dbReference type="Proteomes" id="UP000077115">
    <property type="component" value="Unassembled WGS sequence"/>
</dbReference>